<evidence type="ECO:0000256" key="7">
    <source>
        <dbReference type="SAM" id="MobiDB-lite"/>
    </source>
</evidence>
<dbReference type="Pfam" id="PF04493">
    <property type="entry name" value="Endonuclease_5"/>
    <property type="match status" value="1"/>
</dbReference>
<dbReference type="PANTHER" id="PTHR28511">
    <property type="entry name" value="ENDONUCLEASE V"/>
    <property type="match status" value="1"/>
</dbReference>
<dbReference type="GO" id="GO:0043737">
    <property type="term" value="F:deoxyribonuclease V activity"/>
    <property type="evidence" value="ECO:0007669"/>
    <property type="project" value="UniProtKB-UniRule"/>
</dbReference>
<reference evidence="8 9" key="1">
    <citation type="journal article" date="2020" name="Microb. Ecol.">
        <title>Ecogenomics of the Marine Benthic Filamentous Cyanobacterium Adonisia.</title>
        <authorList>
            <person name="Walter J.M."/>
            <person name="Coutinho F.H."/>
            <person name="Leomil L."/>
            <person name="Hargreaves P.I."/>
            <person name="Campeao M.E."/>
            <person name="Vieira V.V."/>
            <person name="Silva B.S."/>
            <person name="Fistarol G.O."/>
            <person name="Salomon P.S."/>
            <person name="Sawabe T."/>
            <person name="Mino S."/>
            <person name="Hosokawa M."/>
            <person name="Miyashita H."/>
            <person name="Maruyama F."/>
            <person name="van Verk M.C."/>
            <person name="Dutilh B.E."/>
            <person name="Thompson C.C."/>
            <person name="Thompson F.L."/>
        </authorList>
    </citation>
    <scope>NUCLEOTIDE SEQUENCE [LARGE SCALE GENOMIC DNA]</scope>
    <source>
        <strain evidence="8 9">CCMR0081</strain>
    </source>
</reference>
<evidence type="ECO:0000256" key="2">
    <source>
        <dbReference type="ARBA" id="ARBA00022490"/>
    </source>
</evidence>
<keyword evidence="6" id="KW-0460">Magnesium</keyword>
<comment type="caution">
    <text evidence="8">The sequence shown here is derived from an EMBL/GenBank/DDBJ whole genome shotgun (WGS) entry which is preliminary data.</text>
</comment>
<dbReference type="AlphaFoldDB" id="A0A6M0RT85"/>
<dbReference type="GO" id="GO:0006281">
    <property type="term" value="P:DNA repair"/>
    <property type="evidence" value="ECO:0007669"/>
    <property type="project" value="UniProtKB-UniRule"/>
</dbReference>
<comment type="catalytic activity">
    <reaction evidence="6">
        <text>Endonucleolytic cleavage at apurinic or apyrimidinic sites to products with a 5'-phosphate.</text>
        <dbReference type="EC" id="3.1.21.7"/>
    </reaction>
</comment>
<feature type="binding site" evidence="6">
    <location>
        <position position="43"/>
    </location>
    <ligand>
        <name>Mg(2+)</name>
        <dbReference type="ChEBI" id="CHEBI:18420"/>
    </ligand>
</feature>
<dbReference type="EC" id="3.1.21.7" evidence="6"/>
<evidence type="ECO:0000256" key="1">
    <source>
        <dbReference type="ARBA" id="ARBA00004496"/>
    </source>
</evidence>
<gene>
    <name evidence="6" type="primary">nfi</name>
    <name evidence="8" type="ORF">DXZ20_28290</name>
</gene>
<keyword evidence="6" id="KW-0479">Metal-binding</keyword>
<feature type="region of interest" description="Disordered" evidence="7">
    <location>
        <begin position="215"/>
        <end position="240"/>
    </location>
</feature>
<evidence type="ECO:0000256" key="6">
    <source>
        <dbReference type="HAMAP-Rule" id="MF_00801"/>
    </source>
</evidence>
<dbReference type="NCBIfam" id="NF008629">
    <property type="entry name" value="PRK11617.1"/>
    <property type="match status" value="1"/>
</dbReference>
<dbReference type="GO" id="GO:0016891">
    <property type="term" value="F:RNA endonuclease activity producing 5'-phosphomonoesters, hydrolytic mechanism"/>
    <property type="evidence" value="ECO:0007669"/>
    <property type="project" value="TreeGrafter"/>
</dbReference>
<feature type="binding site" evidence="6">
    <location>
        <position position="111"/>
    </location>
    <ligand>
        <name>Mg(2+)</name>
        <dbReference type="ChEBI" id="CHEBI:18420"/>
    </ligand>
</feature>
<keyword evidence="5 6" id="KW-0378">Hydrolase</keyword>
<comment type="cofactor">
    <cofactor evidence="6">
        <name>Mg(2+)</name>
        <dbReference type="ChEBI" id="CHEBI:18420"/>
    </cofactor>
</comment>
<keyword evidence="4 6" id="KW-0255">Endonuclease</keyword>
<dbReference type="RefSeq" id="WP_163702433.1">
    <property type="nucleotide sequence ID" value="NZ_QXHD01000004.1"/>
</dbReference>
<evidence type="ECO:0000313" key="9">
    <source>
        <dbReference type="Proteomes" id="UP000481033"/>
    </source>
</evidence>
<evidence type="ECO:0000313" key="8">
    <source>
        <dbReference type="EMBL" id="NEZ59475.1"/>
    </source>
</evidence>
<comment type="function">
    <text evidence="6">DNA repair enzyme involved in the repair of deaminated bases. Selectively cleaves double-stranded DNA at the second phosphodiester bond 3' to a deoxyinosine leaving behind the intact lesion on the nicked DNA.</text>
</comment>
<dbReference type="GO" id="GO:0005737">
    <property type="term" value="C:cytoplasm"/>
    <property type="evidence" value="ECO:0007669"/>
    <property type="project" value="UniProtKB-SubCell"/>
</dbReference>
<protein>
    <recommendedName>
        <fullName evidence="6">Endonuclease V</fullName>
        <ecNumber evidence="6">3.1.21.7</ecNumber>
    </recommendedName>
    <alternativeName>
        <fullName evidence="6">Deoxyinosine 3'endonuclease</fullName>
    </alternativeName>
    <alternativeName>
        <fullName evidence="6">Deoxyribonuclease V</fullName>
        <shortName evidence="6">DNase V</shortName>
    </alternativeName>
</protein>
<keyword evidence="6" id="KW-0234">DNA repair</keyword>
<dbReference type="InterPro" id="IPR007581">
    <property type="entry name" value="Endonuclease-V"/>
</dbReference>
<sequence length="240" mass="25930">MKIDVSDTWPQDTGGAIAIQNRLRSQVITTDQFAAITTVAGIDAGFEQDGTITRAAVVVLQLPELTLLEQAIAYRPTTFPYVPSLLSFREMPTVLDALKQLTLEPDLILCDGAGIAHPRRLGIASHLGVLMDKPTIGVAKSRLLGTHGELPADKGAWVPLMDRGERIGAVLRSRTGTKPLFVSAGHRISLETAVDYVLQCTPKYRLPETTRLADRLASNRGPMPSVGTSATDGTEQMELF</sequence>
<evidence type="ECO:0000256" key="3">
    <source>
        <dbReference type="ARBA" id="ARBA00022722"/>
    </source>
</evidence>
<keyword evidence="6" id="KW-0227">DNA damage</keyword>
<proteinExistence type="inferred from homology"/>
<comment type="similarity">
    <text evidence="6">Belongs to the endonuclease V family.</text>
</comment>
<dbReference type="PANTHER" id="PTHR28511:SF1">
    <property type="entry name" value="ENDONUCLEASE V"/>
    <property type="match status" value="1"/>
</dbReference>
<feature type="site" description="Interaction with target DNA" evidence="6">
    <location>
        <position position="81"/>
    </location>
</feature>
<dbReference type="HAMAP" id="MF_00801">
    <property type="entry name" value="Endonuclease_5"/>
    <property type="match status" value="1"/>
</dbReference>
<comment type="subcellular location">
    <subcellularLocation>
        <location evidence="1 6">Cytoplasm</location>
    </subcellularLocation>
</comment>
<keyword evidence="3 6" id="KW-0540">Nuclease</keyword>
<dbReference type="EMBL" id="QXHD01000004">
    <property type="protein sequence ID" value="NEZ59475.1"/>
    <property type="molecule type" value="Genomic_DNA"/>
</dbReference>
<dbReference type="Gene3D" id="3.30.2170.10">
    <property type="entry name" value="archaeoglobus fulgidus dsm 4304 superfamily"/>
    <property type="match status" value="1"/>
</dbReference>
<organism evidence="8 9">
    <name type="scientific">Adonisia turfae CCMR0081</name>
    <dbReference type="NCBI Taxonomy" id="2292702"/>
    <lineage>
        <taxon>Bacteria</taxon>
        <taxon>Bacillati</taxon>
        <taxon>Cyanobacteriota</taxon>
        <taxon>Adonisia</taxon>
        <taxon>Adonisia turfae</taxon>
    </lineage>
</organism>
<dbReference type="GO" id="GO:0000287">
    <property type="term" value="F:magnesium ion binding"/>
    <property type="evidence" value="ECO:0007669"/>
    <property type="project" value="UniProtKB-UniRule"/>
</dbReference>
<evidence type="ECO:0000256" key="5">
    <source>
        <dbReference type="ARBA" id="ARBA00022801"/>
    </source>
</evidence>
<dbReference type="GO" id="GO:0003727">
    <property type="term" value="F:single-stranded RNA binding"/>
    <property type="evidence" value="ECO:0007669"/>
    <property type="project" value="TreeGrafter"/>
</dbReference>
<evidence type="ECO:0000256" key="4">
    <source>
        <dbReference type="ARBA" id="ARBA00022759"/>
    </source>
</evidence>
<dbReference type="Proteomes" id="UP000481033">
    <property type="component" value="Unassembled WGS sequence"/>
</dbReference>
<keyword evidence="2 6" id="KW-0963">Cytoplasm</keyword>
<keyword evidence="9" id="KW-1185">Reference proteome</keyword>
<accession>A0A6M0RT85</accession>
<name>A0A6M0RT85_9CYAN</name>
<dbReference type="CDD" id="cd06559">
    <property type="entry name" value="Endonuclease_V"/>
    <property type="match status" value="1"/>
</dbReference>